<proteinExistence type="predicted"/>
<dbReference type="EMBL" id="RXNU01000008">
    <property type="protein sequence ID" value="RTR37981.1"/>
    <property type="molecule type" value="Genomic_DNA"/>
</dbReference>
<accession>A0A3S0RWP1</accession>
<evidence type="ECO:0000313" key="1">
    <source>
        <dbReference type="EMBL" id="RTR37981.1"/>
    </source>
</evidence>
<organism evidence="1 2">
    <name type="scientific">Shewanella canadensis</name>
    <dbReference type="NCBI Taxonomy" id="271096"/>
    <lineage>
        <taxon>Bacteria</taxon>
        <taxon>Pseudomonadati</taxon>
        <taxon>Pseudomonadota</taxon>
        <taxon>Gammaproteobacteria</taxon>
        <taxon>Alteromonadales</taxon>
        <taxon>Shewanellaceae</taxon>
        <taxon>Shewanella</taxon>
    </lineage>
</organism>
<dbReference type="Pfam" id="PF15428">
    <property type="entry name" value="Imm26"/>
    <property type="match status" value="1"/>
</dbReference>
<keyword evidence="2" id="KW-1185">Reference proteome</keyword>
<dbReference type="AlphaFoldDB" id="A0A3S0RWP1"/>
<dbReference type="InterPro" id="IPR029278">
    <property type="entry name" value="Imm26"/>
</dbReference>
<evidence type="ECO:0000313" key="2">
    <source>
        <dbReference type="Proteomes" id="UP000267448"/>
    </source>
</evidence>
<dbReference type="OrthoDB" id="979541at2"/>
<dbReference type="Proteomes" id="UP000267448">
    <property type="component" value="Unassembled WGS sequence"/>
</dbReference>
<name>A0A3S0RWP1_9GAMM</name>
<protein>
    <submittedName>
        <fullName evidence="1">Uncharacterized protein</fullName>
    </submittedName>
</protein>
<dbReference type="RefSeq" id="WP_126521152.1">
    <property type="nucleotide sequence ID" value="NZ_RXNU01000008.1"/>
</dbReference>
<reference evidence="1 2" key="1">
    <citation type="submission" date="2018-12" db="EMBL/GenBank/DDBJ databases">
        <authorList>
            <person name="Yu L."/>
        </authorList>
    </citation>
    <scope>NUCLEOTIDE SEQUENCE [LARGE SCALE GENOMIC DNA]</scope>
    <source>
        <strain evidence="1 2">HAW-EB2</strain>
    </source>
</reference>
<gene>
    <name evidence="1" type="ORF">EKG38_15560</name>
</gene>
<comment type="caution">
    <text evidence="1">The sequence shown here is derived from an EMBL/GenBank/DDBJ whole genome shotgun (WGS) entry which is preliminary data.</text>
</comment>
<sequence length="166" mass="19271">MAKKTWDIGNIFSVELSDGTFSIGQVVGREAEVLNSITCAFFKIRFQHYPSMDEIFELNETKLIACQFTTKDLLTKRIWKVLGNRKPVISSISFPHEDCRDNGWIGAEIHGSGIMNQFLNAYYALEFWDDWFEPDYLDTILWKDAKKPENLRYKLPLNKLLNPDSP</sequence>